<evidence type="ECO:0000313" key="3">
    <source>
        <dbReference type="Proteomes" id="UP000801428"/>
    </source>
</evidence>
<sequence>MEFVKALDHPRLLTLPREIRDIVYSYLSRKSECYDVRIAPSWCMKFRLENAPYPRVSQVCTRIYQEYREAECFEKTAATLLLYYNSIASKGSWKKIASALGVVKQITINARLPPYWMPWSMLETYLRANMPLLRTIRFIETKTIGGLSTDSQLLSSVHWSSNSVSRNTFTKVFLDLPLVQETLAKHVECKNPNLEPDSLPLWRISSLAIHHPRHVRLTLYTIEDPKKLAWTKDLFFEYWEPVDYPQRVLDLLTPERREAIIKLPHTLSDWTESHFSPSAETRNDDSSRGQAKVLT</sequence>
<dbReference type="AlphaFoldDB" id="A0A9P4TKM1"/>
<proteinExistence type="predicted"/>
<gene>
    <name evidence="2" type="ORF">E8E13_002761</name>
</gene>
<protein>
    <recommendedName>
        <fullName evidence="4">F-box domain-containing protein</fullName>
    </recommendedName>
</protein>
<evidence type="ECO:0008006" key="4">
    <source>
        <dbReference type="Google" id="ProtNLM"/>
    </source>
</evidence>
<name>A0A9P4TKM1_CURKU</name>
<evidence type="ECO:0000313" key="2">
    <source>
        <dbReference type="EMBL" id="KAF3008433.1"/>
    </source>
</evidence>
<comment type="caution">
    <text evidence="2">The sequence shown here is derived from an EMBL/GenBank/DDBJ whole genome shotgun (WGS) entry which is preliminary data.</text>
</comment>
<dbReference type="Proteomes" id="UP000801428">
    <property type="component" value="Unassembled WGS sequence"/>
</dbReference>
<dbReference type="OrthoDB" id="3801418at2759"/>
<accession>A0A9P4TKM1</accession>
<organism evidence="2 3">
    <name type="scientific">Curvularia kusanoi</name>
    <name type="common">Cochliobolus kusanoi</name>
    <dbReference type="NCBI Taxonomy" id="90978"/>
    <lineage>
        <taxon>Eukaryota</taxon>
        <taxon>Fungi</taxon>
        <taxon>Dikarya</taxon>
        <taxon>Ascomycota</taxon>
        <taxon>Pezizomycotina</taxon>
        <taxon>Dothideomycetes</taxon>
        <taxon>Pleosporomycetidae</taxon>
        <taxon>Pleosporales</taxon>
        <taxon>Pleosporineae</taxon>
        <taxon>Pleosporaceae</taxon>
        <taxon>Curvularia</taxon>
    </lineage>
</organism>
<reference evidence="2" key="1">
    <citation type="submission" date="2019-04" db="EMBL/GenBank/DDBJ databases">
        <title>Sequencing of skin fungus with MAO and IRED activity.</title>
        <authorList>
            <person name="Marsaioli A.J."/>
            <person name="Bonatto J.M.C."/>
            <person name="Reis Junior O."/>
        </authorList>
    </citation>
    <scope>NUCLEOTIDE SEQUENCE</scope>
    <source>
        <strain evidence="2">30M1</strain>
    </source>
</reference>
<evidence type="ECO:0000256" key="1">
    <source>
        <dbReference type="SAM" id="MobiDB-lite"/>
    </source>
</evidence>
<dbReference type="EMBL" id="SWKU01000003">
    <property type="protein sequence ID" value="KAF3008433.1"/>
    <property type="molecule type" value="Genomic_DNA"/>
</dbReference>
<feature type="region of interest" description="Disordered" evidence="1">
    <location>
        <begin position="273"/>
        <end position="295"/>
    </location>
</feature>
<keyword evidence="3" id="KW-1185">Reference proteome</keyword>